<dbReference type="GO" id="GO:0008686">
    <property type="term" value="F:3,4-dihydroxy-2-butanone-4-phosphate synthase activity"/>
    <property type="evidence" value="ECO:0007669"/>
    <property type="project" value="UniProtKB-EC"/>
</dbReference>
<dbReference type="Pfam" id="PF00925">
    <property type="entry name" value="GTP_cyclohydro2"/>
    <property type="match status" value="1"/>
</dbReference>
<evidence type="ECO:0000313" key="7">
    <source>
        <dbReference type="Proteomes" id="UP000663881"/>
    </source>
</evidence>
<dbReference type="PANTHER" id="PTHR21327:SF18">
    <property type="entry name" value="3,4-DIHYDROXY-2-BUTANONE 4-PHOSPHATE SYNTHASE"/>
    <property type="match status" value="1"/>
</dbReference>
<name>A0A819VT99_9BILA</name>
<dbReference type="InterPro" id="IPR032677">
    <property type="entry name" value="GTP_cyclohydro_II"/>
</dbReference>
<protein>
    <recommendedName>
        <fullName evidence="2">3,4-dihydroxy-2-butanone-4-phosphate synthase</fullName>
        <ecNumber evidence="2">4.1.99.12</ecNumber>
    </recommendedName>
</protein>
<dbReference type="SUPFAM" id="SSF142695">
    <property type="entry name" value="RibA-like"/>
    <property type="match status" value="1"/>
</dbReference>
<comment type="caution">
    <text evidence="6">The sequence shown here is derived from an EMBL/GenBank/DDBJ whole genome shotgun (WGS) entry which is preliminary data.</text>
</comment>
<organism evidence="6 7">
    <name type="scientific">Adineta steineri</name>
    <dbReference type="NCBI Taxonomy" id="433720"/>
    <lineage>
        <taxon>Eukaryota</taxon>
        <taxon>Metazoa</taxon>
        <taxon>Spiralia</taxon>
        <taxon>Gnathifera</taxon>
        <taxon>Rotifera</taxon>
        <taxon>Eurotatoria</taxon>
        <taxon>Bdelloidea</taxon>
        <taxon>Adinetida</taxon>
        <taxon>Adinetidae</taxon>
        <taxon>Adineta</taxon>
    </lineage>
</organism>
<dbReference type="InterPro" id="IPR036144">
    <property type="entry name" value="RibA-like_sf"/>
</dbReference>
<keyword evidence="4" id="KW-0479">Metal-binding</keyword>
<evidence type="ECO:0000259" key="5">
    <source>
        <dbReference type="Pfam" id="PF00925"/>
    </source>
</evidence>
<dbReference type="EMBL" id="CAJOAY010005644">
    <property type="protein sequence ID" value="CAF4114686.1"/>
    <property type="molecule type" value="Genomic_DNA"/>
</dbReference>
<dbReference type="PANTHER" id="PTHR21327">
    <property type="entry name" value="GTP CYCLOHYDROLASE II-RELATED"/>
    <property type="match status" value="1"/>
</dbReference>
<reference evidence="6" key="1">
    <citation type="submission" date="2021-02" db="EMBL/GenBank/DDBJ databases">
        <authorList>
            <person name="Nowell W R."/>
        </authorList>
    </citation>
    <scope>NUCLEOTIDE SEQUENCE</scope>
</reference>
<evidence type="ECO:0000256" key="3">
    <source>
        <dbReference type="ARBA" id="ARBA00022619"/>
    </source>
</evidence>
<dbReference type="AlphaFoldDB" id="A0A819VT99"/>
<evidence type="ECO:0000256" key="4">
    <source>
        <dbReference type="ARBA" id="ARBA00022723"/>
    </source>
</evidence>
<evidence type="ECO:0000313" key="6">
    <source>
        <dbReference type="EMBL" id="CAF4114686.1"/>
    </source>
</evidence>
<feature type="domain" description="GTP cyclohydrolase II" evidence="5">
    <location>
        <begin position="14"/>
        <end position="150"/>
    </location>
</feature>
<dbReference type="GO" id="GO:0046872">
    <property type="term" value="F:metal ion binding"/>
    <property type="evidence" value="ECO:0007669"/>
    <property type="project" value="UniProtKB-KW"/>
</dbReference>
<dbReference type="Proteomes" id="UP000663881">
    <property type="component" value="Unassembled WGS sequence"/>
</dbReference>
<dbReference type="Gene3D" id="3.40.50.10990">
    <property type="entry name" value="GTP cyclohydrolase II"/>
    <property type="match status" value="1"/>
</dbReference>
<accession>A0A819VT99</accession>
<dbReference type="EC" id="4.1.99.12" evidence="2"/>
<dbReference type="GO" id="GO:0005829">
    <property type="term" value="C:cytosol"/>
    <property type="evidence" value="ECO:0007669"/>
    <property type="project" value="TreeGrafter"/>
</dbReference>
<comment type="pathway">
    <text evidence="1">Cofactor biosynthesis; riboflavin biosynthesis; 2-hydroxy-3-oxobutyl phosphate from D-ribulose 5-phosphate: step 1/1.</text>
</comment>
<keyword evidence="3" id="KW-0686">Riboflavin biosynthesis</keyword>
<proteinExistence type="predicted"/>
<sequence>MQGCFKTQKNGDTHVEEHAILYKGDLSQLNEETDVLIRLNSACFTGDIFGDRSCDCTWQLFEALRMIEKSPGVGLIIYHLEHEGKAHGYFEKLKAFDGTMYPVDGDRRDFLPAVAILHHLKIHRVRVITNNPAKTAILTENEINVVATVPIVSQDTGMVDFYHYKATVFGHALPRKDISNSSATTVEP</sequence>
<dbReference type="GO" id="GO:0005758">
    <property type="term" value="C:mitochondrial intermembrane space"/>
    <property type="evidence" value="ECO:0007669"/>
    <property type="project" value="TreeGrafter"/>
</dbReference>
<evidence type="ECO:0000256" key="2">
    <source>
        <dbReference type="ARBA" id="ARBA00012153"/>
    </source>
</evidence>
<evidence type="ECO:0000256" key="1">
    <source>
        <dbReference type="ARBA" id="ARBA00004904"/>
    </source>
</evidence>
<dbReference type="GO" id="GO:0009231">
    <property type="term" value="P:riboflavin biosynthetic process"/>
    <property type="evidence" value="ECO:0007669"/>
    <property type="project" value="UniProtKB-KW"/>
</dbReference>
<gene>
    <name evidence="6" type="ORF">OKA104_LOCUS36403</name>
</gene>